<evidence type="ECO:0000256" key="1">
    <source>
        <dbReference type="ARBA" id="ARBA00004123"/>
    </source>
</evidence>
<evidence type="ECO:0000256" key="5">
    <source>
        <dbReference type="ARBA" id="ARBA00016264"/>
    </source>
</evidence>
<evidence type="ECO:0000256" key="15">
    <source>
        <dbReference type="ARBA" id="ARBA00023004"/>
    </source>
</evidence>
<comment type="cofactor">
    <cofactor evidence="20">
        <name>[2Fe-2S] cluster</name>
        <dbReference type="ChEBI" id="CHEBI:190135"/>
    </cofactor>
</comment>
<dbReference type="InterPro" id="IPR045348">
    <property type="entry name" value="CPSF4/Yth1"/>
</dbReference>
<feature type="zinc finger region" description="C3H1-type" evidence="21">
    <location>
        <begin position="118"/>
        <end position="145"/>
    </location>
</feature>
<dbReference type="InterPro" id="IPR005805">
    <property type="entry name" value="Rieske_Fe-S_prot_C"/>
</dbReference>
<dbReference type="PROSITE" id="PS50158">
    <property type="entry name" value="ZF_CCHC"/>
    <property type="match status" value="1"/>
</dbReference>
<evidence type="ECO:0000259" key="24">
    <source>
        <dbReference type="PROSITE" id="PS50158"/>
    </source>
</evidence>
<evidence type="ECO:0000256" key="16">
    <source>
        <dbReference type="ARBA" id="ARBA00023014"/>
    </source>
</evidence>
<dbReference type="EMBL" id="UYRS01018325">
    <property type="protein sequence ID" value="VDK32772.1"/>
    <property type="molecule type" value="Genomic_DNA"/>
</dbReference>
<dbReference type="NCBIfam" id="TIGR01416">
    <property type="entry name" value="Rieske_proteo"/>
    <property type="match status" value="1"/>
</dbReference>
<dbReference type="FunFam" id="2.102.10.10:FF:000001">
    <property type="entry name" value="Cytochrome b-c1 complex subunit Rieske, mitochondrial"/>
    <property type="match status" value="1"/>
</dbReference>
<organism evidence="28">
    <name type="scientific">Taenia asiatica</name>
    <name type="common">Asian tapeworm</name>
    <dbReference type="NCBI Taxonomy" id="60517"/>
    <lineage>
        <taxon>Eukaryota</taxon>
        <taxon>Metazoa</taxon>
        <taxon>Spiralia</taxon>
        <taxon>Lophotrochozoa</taxon>
        <taxon>Platyhelminthes</taxon>
        <taxon>Cestoda</taxon>
        <taxon>Eucestoda</taxon>
        <taxon>Cyclophyllidea</taxon>
        <taxon>Taeniidae</taxon>
        <taxon>Taenia</taxon>
    </lineage>
</organism>
<dbReference type="InterPro" id="IPR000571">
    <property type="entry name" value="Znf_CCCH"/>
</dbReference>
<dbReference type="SUPFAM" id="SSF90229">
    <property type="entry name" value="CCCH zinc finger"/>
    <property type="match status" value="1"/>
</dbReference>
<dbReference type="InterPro" id="IPR037008">
    <property type="entry name" value="bc1_Rieske_TM_sf"/>
</dbReference>
<evidence type="ECO:0000256" key="18">
    <source>
        <dbReference type="ARBA" id="ARBA00023157"/>
    </source>
</evidence>
<dbReference type="PROSITE" id="PS50103">
    <property type="entry name" value="ZF_C3H1"/>
    <property type="match status" value="5"/>
</dbReference>
<dbReference type="Pfam" id="PF02921">
    <property type="entry name" value="UCR_TM"/>
    <property type="match status" value="1"/>
</dbReference>
<evidence type="ECO:0000256" key="7">
    <source>
        <dbReference type="ARBA" id="ARBA00022692"/>
    </source>
</evidence>
<evidence type="ECO:0000259" key="25">
    <source>
        <dbReference type="PROSITE" id="PS51296"/>
    </source>
</evidence>
<evidence type="ECO:0000256" key="21">
    <source>
        <dbReference type="PROSITE-ProRule" id="PRU00723"/>
    </source>
</evidence>
<evidence type="ECO:0000256" key="13">
    <source>
        <dbReference type="ARBA" id="ARBA00022884"/>
    </source>
</evidence>
<dbReference type="GO" id="GO:0051537">
    <property type="term" value="F:2 iron, 2 sulfur cluster binding"/>
    <property type="evidence" value="ECO:0007669"/>
    <property type="project" value="UniProtKB-KW"/>
</dbReference>
<evidence type="ECO:0000256" key="19">
    <source>
        <dbReference type="ARBA" id="ARBA00023242"/>
    </source>
</evidence>
<dbReference type="GO" id="GO:0003723">
    <property type="term" value="F:RNA binding"/>
    <property type="evidence" value="ECO:0007669"/>
    <property type="project" value="UniProtKB-KW"/>
</dbReference>
<comment type="similarity">
    <text evidence="4">Belongs to the Rieske iron-sulfur protein family.</text>
</comment>
<dbReference type="Proteomes" id="UP000282613">
    <property type="component" value="Unassembled WGS sequence"/>
</dbReference>
<dbReference type="STRING" id="60517.A0A0R3W2J0"/>
<evidence type="ECO:0000256" key="8">
    <source>
        <dbReference type="ARBA" id="ARBA00022714"/>
    </source>
</evidence>
<comment type="subcellular location">
    <subcellularLocation>
        <location evidence="2">Membrane</location>
        <topology evidence="2">Single-pass membrane protein</topology>
    </subcellularLocation>
    <subcellularLocation>
        <location evidence="1">Nucleus</location>
    </subcellularLocation>
</comment>
<keyword evidence="9 21" id="KW-0479">Metal-binding</keyword>
<dbReference type="Pfam" id="PF00098">
    <property type="entry name" value="zf-CCHC"/>
    <property type="match status" value="1"/>
</dbReference>
<dbReference type="SUPFAM" id="SSF57756">
    <property type="entry name" value="Retrovirus zinc finger-like domains"/>
    <property type="match status" value="1"/>
</dbReference>
<evidence type="ECO:0000256" key="14">
    <source>
        <dbReference type="ARBA" id="ARBA00022989"/>
    </source>
</evidence>
<accession>A0A0R3W2J0</accession>
<dbReference type="InterPro" id="IPR001878">
    <property type="entry name" value="Znf_CCHC"/>
</dbReference>
<keyword evidence="12 21" id="KW-0862">Zinc</keyword>
<feature type="domain" description="C3H1-type" evidence="23">
    <location>
        <begin position="118"/>
        <end position="145"/>
    </location>
</feature>
<keyword evidence="15" id="KW-0408">Iron</keyword>
<keyword evidence="18" id="KW-1015">Disulfide bond</keyword>
<proteinExistence type="inferred from homology"/>
<reference evidence="28" key="1">
    <citation type="submission" date="2017-02" db="UniProtKB">
        <authorList>
            <consortium name="WormBaseParasite"/>
        </authorList>
    </citation>
    <scope>IDENTIFICATION</scope>
</reference>
<feature type="zinc finger region" description="C3H1-type" evidence="21">
    <location>
        <begin position="147"/>
        <end position="169"/>
    </location>
</feature>
<sequence>MEFLLGDVSESDFLINYQLEHQIGLGSLPFPTMNKSGSGVCTFFLTNSCRLSTRCPYRHIKGDKTVVCKHWLRGLCKKGDDCDFLHVYDMTKMPECYFFSRFGVCMNKECQFLHVDPATKIQDCAWYARGFCRNGPACRNRHVRRVACQNFLNGFCLDGPDCKQAHPKWWPLPGSDQEHHKQKWICHHCKERGHKVQFCHKLPLEERQRLQEQSSQRYQPSFPSSNQPLMGNSSTFPQGLPGRGNLAVNPKHGSMSAQQKPLDEVTCYKCGDKGHYANKCTKGYLAFLSKGSSEAALGIPPGSLSARLARPVLAKKMASGLGFPSRVISSVKSIPISLSTIHPKCPSIKIKQSLPTVPRPLSSRGYGSLFSVVNGAAVSCGIGMPQQVRFSHIDVTNVPSFDEYRLESTKDPKAVSSNTEVNRKVFAYTIAFAGTVMATTSAKYAVKTLIQTIGPSASTLALASLEVNLATIPEGKNVVFKWRNKPLFVRHRTQSMIDQERSVPLSDLRDPETDEQRVKDPKWLVCVGICTHLGCVPIADAGEFGGYYCPCHGSHFDFSGRIRKGPAPTNMEVPNYKFIDENTLLVG</sequence>
<evidence type="ECO:0000256" key="12">
    <source>
        <dbReference type="ARBA" id="ARBA00022833"/>
    </source>
</evidence>
<dbReference type="PRINTS" id="PR00162">
    <property type="entry name" value="RIESKE"/>
</dbReference>
<feature type="domain" description="CCHC-type" evidence="24">
    <location>
        <begin position="267"/>
        <end position="282"/>
    </location>
</feature>
<keyword evidence="11 21" id="KW-0863">Zinc-finger</keyword>
<evidence type="ECO:0000256" key="4">
    <source>
        <dbReference type="ARBA" id="ARBA00010651"/>
    </source>
</evidence>
<dbReference type="SMART" id="SM00343">
    <property type="entry name" value="ZnF_C2HC"/>
    <property type="match status" value="2"/>
</dbReference>
<dbReference type="Pfam" id="PF00355">
    <property type="entry name" value="Rieske"/>
    <property type="match status" value="1"/>
</dbReference>
<dbReference type="InterPro" id="IPR017941">
    <property type="entry name" value="Rieske_2Fe-2S"/>
</dbReference>
<evidence type="ECO:0000256" key="17">
    <source>
        <dbReference type="ARBA" id="ARBA00023136"/>
    </source>
</evidence>
<dbReference type="FunFam" id="4.10.1000.10:FF:000012">
    <property type="entry name" value="cleavage and polyadenylation specificity factor subunit 4"/>
    <property type="match status" value="1"/>
</dbReference>
<feature type="compositionally biased region" description="Polar residues" evidence="22">
    <location>
        <begin position="218"/>
        <end position="237"/>
    </location>
</feature>
<keyword evidence="19" id="KW-0539">Nucleus</keyword>
<feature type="domain" description="C3H1-type" evidence="23">
    <location>
        <begin position="147"/>
        <end position="169"/>
    </location>
</feature>
<dbReference type="InterPro" id="IPR004192">
    <property type="entry name" value="Rieske_TM"/>
</dbReference>
<feature type="zinc finger region" description="C3H1-type" evidence="21">
    <location>
        <begin position="35"/>
        <end position="59"/>
    </location>
</feature>
<evidence type="ECO:0000313" key="27">
    <source>
        <dbReference type="Proteomes" id="UP000282613"/>
    </source>
</evidence>
<dbReference type="SMART" id="SM00356">
    <property type="entry name" value="ZnF_C3H1"/>
    <property type="match status" value="5"/>
</dbReference>
<feature type="domain" description="C3H1-type" evidence="23">
    <location>
        <begin position="62"/>
        <end position="89"/>
    </location>
</feature>
<dbReference type="InterPro" id="IPR036875">
    <property type="entry name" value="Znf_CCHC_sf"/>
</dbReference>
<evidence type="ECO:0000259" key="23">
    <source>
        <dbReference type="PROSITE" id="PS50103"/>
    </source>
</evidence>
<dbReference type="WBParaSite" id="TASK_0000404001-mRNA-1">
    <property type="protein sequence ID" value="TASK_0000404001-mRNA-1"/>
    <property type="gene ID" value="TASK_0000404001"/>
</dbReference>
<feature type="zinc finger region" description="C3H1-type" evidence="21">
    <location>
        <begin position="90"/>
        <end position="117"/>
    </location>
</feature>
<feature type="domain" description="Rieske" evidence="25">
    <location>
        <begin position="500"/>
        <end position="585"/>
    </location>
</feature>
<dbReference type="GO" id="GO:0016020">
    <property type="term" value="C:membrane"/>
    <property type="evidence" value="ECO:0007669"/>
    <property type="project" value="UniProtKB-SubCell"/>
</dbReference>
<dbReference type="PANTHER" id="PTHR23102:SF24">
    <property type="entry name" value="CLEAVAGE AND POLYADENYLATION SPECIFICITY FACTOR SUBUNIT 4"/>
    <property type="match status" value="1"/>
</dbReference>
<evidence type="ECO:0000256" key="11">
    <source>
        <dbReference type="ARBA" id="ARBA00022771"/>
    </source>
</evidence>
<evidence type="ECO:0000256" key="10">
    <source>
        <dbReference type="ARBA" id="ARBA00022737"/>
    </source>
</evidence>
<keyword evidence="27" id="KW-1185">Reference proteome</keyword>
<dbReference type="Gene3D" id="4.10.60.10">
    <property type="entry name" value="Zinc finger, CCHC-type"/>
    <property type="match status" value="1"/>
</dbReference>
<keyword evidence="10" id="KW-0677">Repeat</keyword>
<dbReference type="Pfam" id="PF14608">
    <property type="entry name" value="zf-CCCH_2"/>
    <property type="match status" value="4"/>
</dbReference>
<comment type="similarity">
    <text evidence="3">Belongs to the CPSF4/YTH1 family.</text>
</comment>
<keyword evidence="16" id="KW-0411">Iron-sulfur</keyword>
<feature type="zinc finger region" description="C3H1-type" evidence="21">
    <location>
        <begin position="62"/>
        <end position="89"/>
    </location>
</feature>
<evidence type="ECO:0000256" key="9">
    <source>
        <dbReference type="ARBA" id="ARBA00022723"/>
    </source>
</evidence>
<dbReference type="GO" id="GO:0008121">
    <property type="term" value="F:quinol-cytochrome-c reductase activity"/>
    <property type="evidence" value="ECO:0007669"/>
    <property type="project" value="InterPro"/>
</dbReference>
<keyword evidence="6" id="KW-0507">mRNA processing</keyword>
<evidence type="ECO:0000256" key="22">
    <source>
        <dbReference type="SAM" id="MobiDB-lite"/>
    </source>
</evidence>
<evidence type="ECO:0000256" key="3">
    <source>
        <dbReference type="ARBA" id="ARBA00008907"/>
    </source>
</evidence>
<dbReference type="Gene3D" id="4.10.1000.10">
    <property type="entry name" value="Zinc finger, CCCH-type"/>
    <property type="match status" value="2"/>
</dbReference>
<gene>
    <name evidence="26" type="ORF">TASK_LOCUS4041</name>
</gene>
<feature type="domain" description="C3H1-type" evidence="23">
    <location>
        <begin position="35"/>
        <end position="59"/>
    </location>
</feature>
<dbReference type="Pfam" id="PF00642">
    <property type="entry name" value="zf-CCCH"/>
    <property type="match status" value="1"/>
</dbReference>
<evidence type="ECO:0000256" key="2">
    <source>
        <dbReference type="ARBA" id="ARBA00004167"/>
    </source>
</evidence>
<protein>
    <recommendedName>
        <fullName evidence="5">Cleavage and polyadenylation specificity factor subunit 4</fullName>
    </recommendedName>
</protein>
<dbReference type="Gene3D" id="2.102.10.10">
    <property type="entry name" value="Rieske [2Fe-2S] iron-sulphur domain"/>
    <property type="match status" value="1"/>
</dbReference>
<keyword evidence="14" id="KW-1133">Transmembrane helix</keyword>
<dbReference type="InterPro" id="IPR006317">
    <property type="entry name" value="Ubiquinol_cyt_c_Rdtase_Fe-S-su"/>
</dbReference>
<dbReference type="PROSITE" id="PS51296">
    <property type="entry name" value="RIESKE"/>
    <property type="match status" value="1"/>
</dbReference>
<keyword evidence="17" id="KW-0472">Membrane</keyword>
<reference evidence="26 27" key="2">
    <citation type="submission" date="2018-11" db="EMBL/GenBank/DDBJ databases">
        <authorList>
            <consortium name="Pathogen Informatics"/>
        </authorList>
    </citation>
    <scope>NUCLEOTIDE SEQUENCE [LARGE SCALE GENOMIC DNA]</scope>
</reference>
<dbReference type="SUPFAM" id="SSF81502">
    <property type="entry name" value="ISP transmembrane anchor"/>
    <property type="match status" value="1"/>
</dbReference>
<keyword evidence="13" id="KW-0694">RNA-binding</keyword>
<evidence type="ECO:0000256" key="20">
    <source>
        <dbReference type="ARBA" id="ARBA00034078"/>
    </source>
</evidence>
<dbReference type="Gene3D" id="1.20.5.270">
    <property type="entry name" value="Ubiquinol cytochrome reductase, transmembrane domain"/>
    <property type="match status" value="1"/>
</dbReference>
<evidence type="ECO:0000256" key="6">
    <source>
        <dbReference type="ARBA" id="ARBA00022664"/>
    </source>
</evidence>
<dbReference type="GO" id="GO:0008270">
    <property type="term" value="F:zinc ion binding"/>
    <property type="evidence" value="ECO:0007669"/>
    <property type="project" value="UniProtKB-KW"/>
</dbReference>
<name>A0A0R3W2J0_TAEAS</name>
<feature type="region of interest" description="Disordered" evidence="22">
    <location>
        <begin position="210"/>
        <end position="256"/>
    </location>
</feature>
<dbReference type="AlphaFoldDB" id="A0A0R3W2J0"/>
<keyword evidence="8" id="KW-0001">2Fe-2S</keyword>
<dbReference type="InterPro" id="IPR036922">
    <property type="entry name" value="Rieske_2Fe-2S_sf"/>
</dbReference>
<evidence type="ECO:0000313" key="28">
    <source>
        <dbReference type="WBParaSite" id="TASK_0000404001-mRNA-1"/>
    </source>
</evidence>
<dbReference type="PANTHER" id="PTHR23102">
    <property type="entry name" value="CLEAVAGE AND POLYADENYLATION SPECIFICITY FACTOR SUBUNIT 4-RELATED"/>
    <property type="match status" value="1"/>
</dbReference>
<dbReference type="GO" id="GO:0005634">
    <property type="term" value="C:nucleus"/>
    <property type="evidence" value="ECO:0007669"/>
    <property type="project" value="UniProtKB-SubCell"/>
</dbReference>
<feature type="domain" description="C3H1-type" evidence="23">
    <location>
        <begin position="90"/>
        <end position="117"/>
    </location>
</feature>
<keyword evidence="7" id="KW-0812">Transmembrane</keyword>
<dbReference type="GO" id="GO:0006397">
    <property type="term" value="P:mRNA processing"/>
    <property type="evidence" value="ECO:0007669"/>
    <property type="project" value="UniProtKB-KW"/>
</dbReference>
<dbReference type="OrthoDB" id="1914176at2759"/>
<dbReference type="InterPro" id="IPR036855">
    <property type="entry name" value="Znf_CCCH_sf"/>
</dbReference>
<dbReference type="SUPFAM" id="SSF50022">
    <property type="entry name" value="ISP domain"/>
    <property type="match status" value="1"/>
</dbReference>
<dbReference type="CDD" id="cd03470">
    <property type="entry name" value="Rieske_cytochrome_bc1"/>
    <property type="match status" value="1"/>
</dbReference>
<evidence type="ECO:0000313" key="26">
    <source>
        <dbReference type="EMBL" id="VDK32772.1"/>
    </source>
</evidence>